<accession>A0AAF0YDS2</accession>
<sequence>MAAVLAEDVVFFDTASLNEDTIERLTISAKQLGARVTDDASDATITLANPRSPNYNPDAEHTGYHWLAACRYAGARADPAALDPLLFVNPERATANAPLLAYVSLNLQRTAREDAPSARAAVEEQLARHGALLVPHFSTAELVIVDRKTDFFKKVDAAKKKHGRDWQRLGERFWVESCVAAREVMWATAHEVEEDEVAAKEEAERQEEEKRRQREDSFVEDDAAQYKRGPGRPVGKPRNDYTPQEDDFLCRWLAAFRPDGGWMSRKTYDAMAASADTFPLAARHPPQSWRERFKKNEQPFRKRVERFKRARIDERLEDDEDRRVRRERPESTKAALVVDADGLEVWKTKKAPAIGRSARVVAAVPGKVVVVPNKPRPEGSRSAVREKSAEGAGTAREKSTERTSESSAAKKPAPPASATDADADAAPATKKDKGKGVDRSPAEPAPAAPTRSEEAADRLRRINWAVTPAHDKETEDDGTAFFALLASTKEDKAGKSAAVAKPSPAKSNGAAAATPGKPAPVEAEPSKLAQVTAARHDFDETMASAIIGGDESQPADAPSPAPAAPAPTQPVSTQAEPSSTTAPHATQPVPPGQQRRSSPRSSSPPHGTSQDDESQDSIQKAIAAEYAKRKAEVVARKSLTASEAKPVVASPAEPKSEAPSTPPRTKRLRVTEPLSPARSTLQTSPSIHVIVSPGRRRSVPTADGTGRVRIPVTLDLDIDVRTTTTMADAMPSSSKRLLDATTQESTQESDAPVKKRRHRTQTESQVERQRAGAKIVTNMRDVYKEKIATYATQYGKTARELYTIVNALPRKGGDRGGAMFWVDVEAGLRDMFGH</sequence>
<feature type="compositionally biased region" description="Basic and acidic residues" evidence="1">
    <location>
        <begin position="429"/>
        <end position="441"/>
    </location>
</feature>
<feature type="compositionally biased region" description="Basic and acidic residues" evidence="1">
    <location>
        <begin position="626"/>
        <end position="635"/>
    </location>
</feature>
<feature type="compositionally biased region" description="Low complexity" evidence="1">
    <location>
        <begin position="495"/>
        <end position="520"/>
    </location>
</feature>
<dbReference type="CDD" id="cd11655">
    <property type="entry name" value="rap1_myb-like"/>
    <property type="match status" value="1"/>
</dbReference>
<reference evidence="3" key="1">
    <citation type="submission" date="2023-10" db="EMBL/GenBank/DDBJ databases">
        <authorList>
            <person name="Noh H."/>
        </authorList>
    </citation>
    <scope>NUCLEOTIDE SEQUENCE</scope>
    <source>
        <strain evidence="3">DUCC4014</strain>
    </source>
</reference>
<feature type="region of interest" description="Disordered" evidence="1">
    <location>
        <begin position="491"/>
        <end position="669"/>
    </location>
</feature>
<feature type="region of interest" description="Disordered" evidence="1">
    <location>
        <begin position="725"/>
        <end position="771"/>
    </location>
</feature>
<feature type="compositionally biased region" description="Pro residues" evidence="1">
    <location>
        <begin position="557"/>
        <end position="568"/>
    </location>
</feature>
<name>A0AAF0YDS2_9TREE</name>
<dbReference type="RefSeq" id="XP_062627685.1">
    <property type="nucleotide sequence ID" value="XM_062771701.1"/>
</dbReference>
<evidence type="ECO:0000313" key="3">
    <source>
        <dbReference type="EMBL" id="WOO81653.1"/>
    </source>
</evidence>
<evidence type="ECO:0000256" key="1">
    <source>
        <dbReference type="SAM" id="MobiDB-lite"/>
    </source>
</evidence>
<dbReference type="InterPro" id="IPR015010">
    <property type="entry name" value="TERF2IP_Myb"/>
</dbReference>
<dbReference type="Pfam" id="PF08914">
    <property type="entry name" value="Myb_Rap1"/>
    <property type="match status" value="1"/>
</dbReference>
<dbReference type="Gene3D" id="1.10.10.60">
    <property type="entry name" value="Homeodomain-like"/>
    <property type="match status" value="1"/>
</dbReference>
<feature type="region of interest" description="Disordered" evidence="1">
    <location>
        <begin position="370"/>
        <end position="456"/>
    </location>
</feature>
<feature type="domain" description="TERF2-interacting telomeric protein 1 Myb" evidence="2">
    <location>
        <begin position="241"/>
        <end position="296"/>
    </location>
</feature>
<keyword evidence="4" id="KW-1185">Reference proteome</keyword>
<proteinExistence type="predicted"/>
<feature type="region of interest" description="Disordered" evidence="1">
    <location>
        <begin position="193"/>
        <end position="241"/>
    </location>
</feature>
<dbReference type="AlphaFoldDB" id="A0AAF0YDS2"/>
<evidence type="ECO:0000259" key="2">
    <source>
        <dbReference type="Pfam" id="PF08914"/>
    </source>
</evidence>
<evidence type="ECO:0000313" key="4">
    <source>
        <dbReference type="Proteomes" id="UP000827549"/>
    </source>
</evidence>
<feature type="compositionally biased region" description="Low complexity" evidence="1">
    <location>
        <begin position="405"/>
        <end position="428"/>
    </location>
</feature>
<gene>
    <name evidence="3" type="ORF">LOC62_03G005176</name>
</gene>
<feature type="compositionally biased region" description="Basic and acidic residues" evidence="1">
    <location>
        <begin position="375"/>
        <end position="404"/>
    </location>
</feature>
<dbReference type="Proteomes" id="UP000827549">
    <property type="component" value="Chromosome 3"/>
</dbReference>
<dbReference type="EMBL" id="CP086716">
    <property type="protein sequence ID" value="WOO81653.1"/>
    <property type="molecule type" value="Genomic_DNA"/>
</dbReference>
<feature type="compositionally biased region" description="Basic and acidic residues" evidence="1">
    <location>
        <begin position="197"/>
        <end position="217"/>
    </location>
</feature>
<protein>
    <recommendedName>
        <fullName evidence="2">TERF2-interacting telomeric protein 1 Myb domain-containing protein</fullName>
    </recommendedName>
</protein>
<feature type="compositionally biased region" description="Low complexity" evidence="1">
    <location>
        <begin position="592"/>
        <end position="605"/>
    </location>
</feature>
<organism evidence="3 4">
    <name type="scientific">Vanrija pseudolonga</name>
    <dbReference type="NCBI Taxonomy" id="143232"/>
    <lineage>
        <taxon>Eukaryota</taxon>
        <taxon>Fungi</taxon>
        <taxon>Dikarya</taxon>
        <taxon>Basidiomycota</taxon>
        <taxon>Agaricomycotina</taxon>
        <taxon>Tremellomycetes</taxon>
        <taxon>Trichosporonales</taxon>
        <taxon>Trichosporonaceae</taxon>
        <taxon>Vanrija</taxon>
    </lineage>
</organism>
<dbReference type="GeneID" id="87808406"/>
<feature type="compositionally biased region" description="Polar residues" evidence="1">
    <location>
        <begin position="725"/>
        <end position="749"/>
    </location>
</feature>